<organism evidence="9 10">
    <name type="scientific">Streptomyces finlayi</name>
    <dbReference type="NCBI Taxonomy" id="67296"/>
    <lineage>
        <taxon>Bacteria</taxon>
        <taxon>Bacillati</taxon>
        <taxon>Actinomycetota</taxon>
        <taxon>Actinomycetes</taxon>
        <taxon>Kitasatosporales</taxon>
        <taxon>Streptomycetaceae</taxon>
        <taxon>Streptomyces</taxon>
    </lineage>
</organism>
<accession>A0A919CA38</accession>
<reference evidence="9" key="1">
    <citation type="journal article" date="2014" name="Int. J. Syst. Evol. Microbiol.">
        <title>Complete genome sequence of Corynebacterium casei LMG S-19264T (=DSM 44701T), isolated from a smear-ripened cheese.</title>
        <authorList>
            <consortium name="US DOE Joint Genome Institute (JGI-PGF)"/>
            <person name="Walter F."/>
            <person name="Albersmeier A."/>
            <person name="Kalinowski J."/>
            <person name="Ruckert C."/>
        </authorList>
    </citation>
    <scope>NUCLEOTIDE SEQUENCE</scope>
    <source>
        <strain evidence="9">JCM 4637</strain>
    </source>
</reference>
<evidence type="ECO:0000259" key="8">
    <source>
        <dbReference type="PROSITE" id="PS50928"/>
    </source>
</evidence>
<keyword evidence="4 7" id="KW-0812">Transmembrane</keyword>
<evidence type="ECO:0000313" key="9">
    <source>
        <dbReference type="EMBL" id="GHC91003.1"/>
    </source>
</evidence>
<reference evidence="9" key="2">
    <citation type="submission" date="2020-09" db="EMBL/GenBank/DDBJ databases">
        <authorList>
            <person name="Sun Q."/>
            <person name="Ohkuma M."/>
        </authorList>
    </citation>
    <scope>NUCLEOTIDE SEQUENCE</scope>
    <source>
        <strain evidence="9">JCM 4637</strain>
    </source>
</reference>
<dbReference type="InterPro" id="IPR035906">
    <property type="entry name" value="MetI-like_sf"/>
</dbReference>
<evidence type="ECO:0000256" key="4">
    <source>
        <dbReference type="ARBA" id="ARBA00022692"/>
    </source>
</evidence>
<dbReference type="Pfam" id="PF00528">
    <property type="entry name" value="BPD_transp_1"/>
    <property type="match status" value="1"/>
</dbReference>
<keyword evidence="5 7" id="KW-1133">Transmembrane helix</keyword>
<dbReference type="AlphaFoldDB" id="A0A919CA38"/>
<evidence type="ECO:0000256" key="7">
    <source>
        <dbReference type="RuleBase" id="RU363032"/>
    </source>
</evidence>
<proteinExistence type="inferred from homology"/>
<feature type="transmembrane region" description="Helical" evidence="7">
    <location>
        <begin position="209"/>
        <end position="231"/>
    </location>
</feature>
<feature type="transmembrane region" description="Helical" evidence="7">
    <location>
        <begin position="151"/>
        <end position="174"/>
    </location>
</feature>
<evidence type="ECO:0000256" key="6">
    <source>
        <dbReference type="ARBA" id="ARBA00023136"/>
    </source>
</evidence>
<evidence type="ECO:0000256" key="3">
    <source>
        <dbReference type="ARBA" id="ARBA00022475"/>
    </source>
</evidence>
<comment type="caution">
    <text evidence="9">The sequence shown here is derived from an EMBL/GenBank/DDBJ whole genome shotgun (WGS) entry which is preliminary data.</text>
</comment>
<feature type="transmembrane region" description="Helical" evidence="7">
    <location>
        <begin position="66"/>
        <end position="91"/>
    </location>
</feature>
<keyword evidence="6 7" id="KW-0472">Membrane</keyword>
<dbReference type="GO" id="GO:0005886">
    <property type="term" value="C:plasma membrane"/>
    <property type="evidence" value="ECO:0007669"/>
    <property type="project" value="UniProtKB-SubCell"/>
</dbReference>
<evidence type="ECO:0000256" key="5">
    <source>
        <dbReference type="ARBA" id="ARBA00022989"/>
    </source>
</evidence>
<dbReference type="CDD" id="cd06261">
    <property type="entry name" value="TM_PBP2"/>
    <property type="match status" value="1"/>
</dbReference>
<dbReference type="EMBL" id="BMVC01000004">
    <property type="protein sequence ID" value="GHC91003.1"/>
    <property type="molecule type" value="Genomic_DNA"/>
</dbReference>
<dbReference type="PANTHER" id="PTHR43005">
    <property type="entry name" value="BLR7065 PROTEIN"/>
    <property type="match status" value="1"/>
</dbReference>
<sequence>MQRSRWTTLLFVGPAVLWLAVFFGAPVVATLWVSLTDEQGVDEDSKFIGLANYTRLLKDPYFIDTFWVMLKILFIGGAAVFAISFLFMTILREMRFKRFARAVMFAPYIVIPVALAILWGVLLNPQTGLLNSFLDLVGAGALKRVWLGPDWIFTSVVIGLIWLSTGFYTTLLCAGVDRIPAHYYEAAELEGASRWHQFVRVTIPMTWDVIGTAAVLWVIGAINTFGFIFAFSGAGATPDKRTWTPAIYLYLETFDPLNGSLSYGYGCAIAVMLMLLVAVSVALIRRAFRREAVQF</sequence>
<dbReference type="RefSeq" id="WP_189823674.1">
    <property type="nucleotide sequence ID" value="NZ_BMVC01000004.1"/>
</dbReference>
<dbReference type="PANTHER" id="PTHR43005:SF1">
    <property type="entry name" value="SPERMIDINE_PUTRESCINE TRANSPORT SYSTEM PERMEASE PROTEIN"/>
    <property type="match status" value="1"/>
</dbReference>
<dbReference type="SUPFAM" id="SSF161098">
    <property type="entry name" value="MetI-like"/>
    <property type="match status" value="1"/>
</dbReference>
<dbReference type="Proteomes" id="UP000638353">
    <property type="component" value="Unassembled WGS sequence"/>
</dbReference>
<protein>
    <recommendedName>
        <fullName evidence="8">ABC transmembrane type-1 domain-containing protein</fullName>
    </recommendedName>
</protein>
<evidence type="ECO:0000256" key="1">
    <source>
        <dbReference type="ARBA" id="ARBA00004651"/>
    </source>
</evidence>
<comment type="similarity">
    <text evidence="7">Belongs to the binding-protein-dependent transport system permease family.</text>
</comment>
<name>A0A919CA38_9ACTN</name>
<keyword evidence="2 7" id="KW-0813">Transport</keyword>
<comment type="subcellular location">
    <subcellularLocation>
        <location evidence="1 7">Cell membrane</location>
        <topology evidence="1 7">Multi-pass membrane protein</topology>
    </subcellularLocation>
</comment>
<keyword evidence="3" id="KW-1003">Cell membrane</keyword>
<feature type="transmembrane region" description="Helical" evidence="7">
    <location>
        <begin position="263"/>
        <end position="284"/>
    </location>
</feature>
<gene>
    <name evidence="9" type="ORF">GCM10010334_25550</name>
</gene>
<dbReference type="GO" id="GO:0055085">
    <property type="term" value="P:transmembrane transport"/>
    <property type="evidence" value="ECO:0007669"/>
    <property type="project" value="InterPro"/>
</dbReference>
<dbReference type="InterPro" id="IPR000515">
    <property type="entry name" value="MetI-like"/>
</dbReference>
<feature type="transmembrane region" description="Helical" evidence="7">
    <location>
        <begin position="103"/>
        <end position="122"/>
    </location>
</feature>
<feature type="domain" description="ABC transmembrane type-1" evidence="8">
    <location>
        <begin position="62"/>
        <end position="284"/>
    </location>
</feature>
<dbReference type="PROSITE" id="PS50928">
    <property type="entry name" value="ABC_TM1"/>
    <property type="match status" value="1"/>
</dbReference>
<evidence type="ECO:0000256" key="2">
    <source>
        <dbReference type="ARBA" id="ARBA00022448"/>
    </source>
</evidence>
<dbReference type="Gene3D" id="1.10.3720.10">
    <property type="entry name" value="MetI-like"/>
    <property type="match status" value="1"/>
</dbReference>
<evidence type="ECO:0000313" key="10">
    <source>
        <dbReference type="Proteomes" id="UP000638353"/>
    </source>
</evidence>